<dbReference type="InterPro" id="IPR050811">
    <property type="entry name" value="Phosphate_ABC_transporter"/>
</dbReference>
<accession>A0A2A8CV12</accession>
<dbReference type="CDD" id="cd13654">
    <property type="entry name" value="PBP2_phosphate_like_2"/>
    <property type="match status" value="1"/>
</dbReference>
<dbReference type="InterPro" id="IPR011862">
    <property type="entry name" value="Phos-bd"/>
</dbReference>
<dbReference type="AlphaFoldDB" id="A0A2A8CV12"/>
<reference evidence="6 7" key="1">
    <citation type="submission" date="2017-10" db="EMBL/GenBank/DDBJ databases">
        <title>Draft genome of Longibacter Salinarum.</title>
        <authorList>
            <person name="Goh K.M."/>
            <person name="Shamsir M.S."/>
            <person name="Lim S.W."/>
        </authorList>
    </citation>
    <scope>NUCLEOTIDE SEQUENCE [LARGE SCALE GENOMIC DNA]</scope>
    <source>
        <strain evidence="6 7">KCTC 52045</strain>
    </source>
</reference>
<keyword evidence="7" id="KW-1185">Reference proteome</keyword>
<sequence>MIGFLSSYAIARSSVLRCTLVFLLLFVISGCGNDEASTTTIRIDGSSTTYPLTEAVAEEFMRANPDVRVTVGESGTGGGFSKFLRAETDMNDASRPITPSEIERADEAGISFIEMPVAYDGIAVTAHPGVDWTDCLTADELRRIWEPNSEVTQWSDVRDGFPDVSLKLYGPGTASGTYDYFTEAVVGESGASRTDFSASEDDNVLVQGVSGTTGALGYFGFAYYENNADKLVLMKVDADTLGGGAECIAPNASTIQTGEYRPLSRPLFVYIRSEAAKREAIQRFIQFYMDNVANLAPQVGYVPLSDQAYALGLQRFTEGRTGTLFGREDVKASADIETVLRGGTAPADSVSGPPAE</sequence>
<dbReference type="NCBIfam" id="TIGR02136">
    <property type="entry name" value="ptsS_2"/>
    <property type="match status" value="1"/>
</dbReference>
<name>A0A2A8CV12_9BACT</name>
<comment type="similarity">
    <text evidence="1 4">Belongs to the PstS family.</text>
</comment>
<proteinExistence type="inferred from homology"/>
<evidence type="ECO:0000313" key="7">
    <source>
        <dbReference type="Proteomes" id="UP000220102"/>
    </source>
</evidence>
<feature type="domain" description="PBP" evidence="5">
    <location>
        <begin position="36"/>
        <end position="290"/>
    </location>
</feature>
<gene>
    <name evidence="6" type="ORF">CRI94_14780</name>
</gene>
<dbReference type="GO" id="GO:0006817">
    <property type="term" value="P:phosphate ion transport"/>
    <property type="evidence" value="ECO:0007669"/>
    <property type="project" value="UniProtKB-UniRule"/>
</dbReference>
<comment type="caution">
    <text evidence="6">The sequence shown here is derived from an EMBL/GenBank/DDBJ whole genome shotgun (WGS) entry which is preliminary data.</text>
</comment>
<dbReference type="Gene3D" id="3.40.190.10">
    <property type="entry name" value="Periplasmic binding protein-like II"/>
    <property type="match status" value="2"/>
</dbReference>
<dbReference type="GO" id="GO:0042301">
    <property type="term" value="F:phosphate ion binding"/>
    <property type="evidence" value="ECO:0007669"/>
    <property type="project" value="UniProtKB-UniRule"/>
</dbReference>
<dbReference type="Pfam" id="PF12849">
    <property type="entry name" value="PBP_like_2"/>
    <property type="match status" value="1"/>
</dbReference>
<dbReference type="PANTHER" id="PTHR30570">
    <property type="entry name" value="PERIPLASMIC PHOSPHATE BINDING COMPONENT OF PHOSPHATE ABC TRANSPORTER"/>
    <property type="match status" value="1"/>
</dbReference>
<keyword evidence="2 4" id="KW-0813">Transport</keyword>
<evidence type="ECO:0000256" key="4">
    <source>
        <dbReference type="RuleBase" id="RU367119"/>
    </source>
</evidence>
<keyword evidence="4" id="KW-0592">Phosphate transport</keyword>
<evidence type="ECO:0000259" key="5">
    <source>
        <dbReference type="Pfam" id="PF12849"/>
    </source>
</evidence>
<dbReference type="OrthoDB" id="9783488at2"/>
<evidence type="ECO:0000256" key="2">
    <source>
        <dbReference type="ARBA" id="ARBA00022448"/>
    </source>
</evidence>
<evidence type="ECO:0000313" key="6">
    <source>
        <dbReference type="EMBL" id="PEN12294.1"/>
    </source>
</evidence>
<comment type="function">
    <text evidence="4">Involved in the system for phosphate transport across the cytoplasmic membrane.</text>
</comment>
<keyword evidence="3" id="KW-0732">Signal</keyword>
<dbReference type="PANTHER" id="PTHR30570:SF1">
    <property type="entry name" value="PHOSPHATE-BINDING PROTEIN PSTS"/>
    <property type="match status" value="1"/>
</dbReference>
<protein>
    <recommendedName>
        <fullName evidence="4">Phosphate-binding protein</fullName>
    </recommendedName>
</protein>
<dbReference type="InterPro" id="IPR024370">
    <property type="entry name" value="PBP_domain"/>
</dbReference>
<dbReference type="EMBL" id="PDEQ01000008">
    <property type="protein sequence ID" value="PEN12294.1"/>
    <property type="molecule type" value="Genomic_DNA"/>
</dbReference>
<dbReference type="SUPFAM" id="SSF53850">
    <property type="entry name" value="Periplasmic binding protein-like II"/>
    <property type="match status" value="1"/>
</dbReference>
<organism evidence="6 7">
    <name type="scientific">Longibacter salinarum</name>
    <dbReference type="NCBI Taxonomy" id="1850348"/>
    <lineage>
        <taxon>Bacteria</taxon>
        <taxon>Pseudomonadati</taxon>
        <taxon>Rhodothermota</taxon>
        <taxon>Rhodothermia</taxon>
        <taxon>Rhodothermales</taxon>
        <taxon>Salisaetaceae</taxon>
        <taxon>Longibacter</taxon>
    </lineage>
</organism>
<dbReference type="Proteomes" id="UP000220102">
    <property type="component" value="Unassembled WGS sequence"/>
</dbReference>
<evidence type="ECO:0000256" key="1">
    <source>
        <dbReference type="ARBA" id="ARBA00008725"/>
    </source>
</evidence>
<evidence type="ECO:0000256" key="3">
    <source>
        <dbReference type="ARBA" id="ARBA00022729"/>
    </source>
</evidence>